<keyword evidence="2" id="KW-1185">Reference proteome</keyword>
<accession>A0ABC9GEG5</accession>
<dbReference type="Proteomes" id="UP001497457">
    <property type="component" value="Chromosome 9rd"/>
</dbReference>
<proteinExistence type="predicted"/>
<sequence>MPLPSRLIPSTPAALIFHHCPSPPLPPISSSLCPPLCCYPAPARPSNPPAVSPPSLPSRAAPSLAAPARRGAVRWPGHASWISRLALPV</sequence>
<reference evidence="1" key="1">
    <citation type="submission" date="2024-10" db="EMBL/GenBank/DDBJ databases">
        <authorList>
            <person name="Ryan C."/>
        </authorList>
    </citation>
    <scope>NUCLEOTIDE SEQUENCE [LARGE SCALE GENOMIC DNA]</scope>
</reference>
<name>A0ABC9GEG5_9POAL</name>
<evidence type="ECO:0000313" key="1">
    <source>
        <dbReference type="EMBL" id="CAL5092620.1"/>
    </source>
</evidence>
<protein>
    <submittedName>
        <fullName evidence="1">Uncharacterized protein</fullName>
    </submittedName>
</protein>
<gene>
    <name evidence="1" type="ORF">URODEC1_LOCUS114980</name>
</gene>
<dbReference type="EMBL" id="OZ075119">
    <property type="protein sequence ID" value="CAL5092620.1"/>
    <property type="molecule type" value="Genomic_DNA"/>
</dbReference>
<dbReference type="AlphaFoldDB" id="A0ABC9GEG5"/>
<organism evidence="1 2">
    <name type="scientific">Urochloa decumbens</name>
    <dbReference type="NCBI Taxonomy" id="240449"/>
    <lineage>
        <taxon>Eukaryota</taxon>
        <taxon>Viridiplantae</taxon>
        <taxon>Streptophyta</taxon>
        <taxon>Embryophyta</taxon>
        <taxon>Tracheophyta</taxon>
        <taxon>Spermatophyta</taxon>
        <taxon>Magnoliopsida</taxon>
        <taxon>Liliopsida</taxon>
        <taxon>Poales</taxon>
        <taxon>Poaceae</taxon>
        <taxon>PACMAD clade</taxon>
        <taxon>Panicoideae</taxon>
        <taxon>Panicodae</taxon>
        <taxon>Paniceae</taxon>
        <taxon>Melinidinae</taxon>
        <taxon>Urochloa</taxon>
    </lineage>
</organism>
<evidence type="ECO:0000313" key="2">
    <source>
        <dbReference type="Proteomes" id="UP001497457"/>
    </source>
</evidence>